<accession>A0A1X2H9J0</accession>
<dbReference type="EMBL" id="MCGN01000006">
    <property type="protein sequence ID" value="ORY95315.1"/>
    <property type="molecule type" value="Genomic_DNA"/>
</dbReference>
<feature type="transmembrane region" description="Helical" evidence="1">
    <location>
        <begin position="97"/>
        <end position="118"/>
    </location>
</feature>
<comment type="caution">
    <text evidence="2">The sequence shown here is derived from an EMBL/GenBank/DDBJ whole genome shotgun (WGS) entry which is preliminary data.</text>
</comment>
<dbReference type="InParanoid" id="A0A1X2H9J0"/>
<feature type="transmembrane region" description="Helical" evidence="1">
    <location>
        <begin position="12"/>
        <end position="31"/>
    </location>
</feature>
<protein>
    <submittedName>
        <fullName evidence="2">Uncharacterized protein</fullName>
    </submittedName>
</protein>
<dbReference type="OMA" id="QWISIGV"/>
<sequence length="289" mass="31542">MQKAKQDALIHISLLVVAQWISIGVIVLNAIALGAAPDTGLISSTSGPQDFLLLVLGSVSLVGASALLCLHLHVFFRLIDDRPYAPSRTLLASEMTVAIIQIALWASATSVVMTNFRMASPCRVENSPFALEYSQACGLVSVAVMLAFVAVAAWVIIILATLLTLTQSIMHDSATIFTVEAPSLTYLPKTYDTTTLKSPSPAHNNTMLSRDEKHDLKSMTAYHSNTLPVYGRESDDVSDRSSYLTRYHHISWEHVSLDDLPTIQVGMSQMNLSFWAEDEYAGSSQKLRA</sequence>
<keyword evidence="1" id="KW-1133">Transmembrane helix</keyword>
<dbReference type="OrthoDB" id="2286797at2759"/>
<evidence type="ECO:0000313" key="2">
    <source>
        <dbReference type="EMBL" id="ORY95315.1"/>
    </source>
</evidence>
<reference evidence="2 3" key="1">
    <citation type="submission" date="2016-07" db="EMBL/GenBank/DDBJ databases">
        <title>Pervasive Adenine N6-methylation of Active Genes in Fungi.</title>
        <authorList>
            <consortium name="DOE Joint Genome Institute"/>
            <person name="Mondo S.J."/>
            <person name="Dannebaum R.O."/>
            <person name="Kuo R.C."/>
            <person name="Labutti K."/>
            <person name="Haridas S."/>
            <person name="Kuo A."/>
            <person name="Salamov A."/>
            <person name="Ahrendt S.R."/>
            <person name="Lipzen A."/>
            <person name="Sullivan W."/>
            <person name="Andreopoulos W.B."/>
            <person name="Clum A."/>
            <person name="Lindquist E."/>
            <person name="Daum C."/>
            <person name="Ramamoorthy G.K."/>
            <person name="Gryganskyi A."/>
            <person name="Culley D."/>
            <person name="Magnuson J.K."/>
            <person name="James T.Y."/>
            <person name="O'Malley M.A."/>
            <person name="Stajich J.E."/>
            <person name="Spatafora J.W."/>
            <person name="Visel A."/>
            <person name="Grigoriev I.V."/>
        </authorList>
    </citation>
    <scope>NUCLEOTIDE SEQUENCE [LARGE SCALE GENOMIC DNA]</scope>
    <source>
        <strain evidence="2 3">NRRL 2496</strain>
    </source>
</reference>
<dbReference type="Proteomes" id="UP000242180">
    <property type="component" value="Unassembled WGS sequence"/>
</dbReference>
<keyword evidence="1" id="KW-0812">Transmembrane</keyword>
<name>A0A1X2H9J0_SYNRA</name>
<gene>
    <name evidence="2" type="ORF">BCR43DRAFT_505838</name>
</gene>
<proteinExistence type="predicted"/>
<keyword evidence="1" id="KW-0472">Membrane</keyword>
<organism evidence="2 3">
    <name type="scientific">Syncephalastrum racemosum</name>
    <name type="common">Filamentous fungus</name>
    <dbReference type="NCBI Taxonomy" id="13706"/>
    <lineage>
        <taxon>Eukaryota</taxon>
        <taxon>Fungi</taxon>
        <taxon>Fungi incertae sedis</taxon>
        <taxon>Mucoromycota</taxon>
        <taxon>Mucoromycotina</taxon>
        <taxon>Mucoromycetes</taxon>
        <taxon>Mucorales</taxon>
        <taxon>Syncephalastraceae</taxon>
        <taxon>Syncephalastrum</taxon>
    </lineage>
</organism>
<evidence type="ECO:0000256" key="1">
    <source>
        <dbReference type="SAM" id="Phobius"/>
    </source>
</evidence>
<dbReference type="AlphaFoldDB" id="A0A1X2H9J0"/>
<feature type="transmembrane region" description="Helical" evidence="1">
    <location>
        <begin position="138"/>
        <end position="163"/>
    </location>
</feature>
<feature type="transmembrane region" description="Helical" evidence="1">
    <location>
        <begin position="51"/>
        <end position="76"/>
    </location>
</feature>
<keyword evidence="3" id="KW-1185">Reference proteome</keyword>
<evidence type="ECO:0000313" key="3">
    <source>
        <dbReference type="Proteomes" id="UP000242180"/>
    </source>
</evidence>